<gene>
    <name evidence="1" type="ORF">GCM10020369_13710</name>
</gene>
<sequence>MLGGLLGAGAAGAVAGCGLIEPEPAVPAVATDPLETLVAEKQTLLDLYEATIAAHGDLAARLTPLRDAHREHRDALLELLDARRRAALARATPPVPGPSPATSAPAVSTDGAAALVALRAAERTASARSRSACLAVTAGSGTGDAASASERIVVLGSISAAEASHEVALA</sequence>
<evidence type="ECO:0000313" key="2">
    <source>
        <dbReference type="Proteomes" id="UP001501676"/>
    </source>
</evidence>
<dbReference type="EMBL" id="BAAAYN010000007">
    <property type="protein sequence ID" value="GAA3384345.1"/>
    <property type="molecule type" value="Genomic_DNA"/>
</dbReference>
<name>A0ABP6STR1_9ACTN</name>
<protein>
    <recommendedName>
        <fullName evidence="3">DUF4439 domain-containing protein</fullName>
    </recommendedName>
</protein>
<reference evidence="2" key="1">
    <citation type="journal article" date="2019" name="Int. J. Syst. Evol. Microbiol.">
        <title>The Global Catalogue of Microorganisms (GCM) 10K type strain sequencing project: providing services to taxonomists for standard genome sequencing and annotation.</title>
        <authorList>
            <consortium name="The Broad Institute Genomics Platform"/>
            <consortium name="The Broad Institute Genome Sequencing Center for Infectious Disease"/>
            <person name="Wu L."/>
            <person name="Ma J."/>
        </authorList>
    </citation>
    <scope>NUCLEOTIDE SEQUENCE [LARGE SCALE GENOMIC DNA]</scope>
    <source>
        <strain evidence="2">JCM 9458</strain>
    </source>
</reference>
<proteinExistence type="predicted"/>
<comment type="caution">
    <text evidence="1">The sequence shown here is derived from an EMBL/GenBank/DDBJ whole genome shotgun (WGS) entry which is preliminary data.</text>
</comment>
<dbReference type="Proteomes" id="UP001501676">
    <property type="component" value="Unassembled WGS sequence"/>
</dbReference>
<organism evidence="1 2">
    <name type="scientific">Cryptosporangium minutisporangium</name>
    <dbReference type="NCBI Taxonomy" id="113569"/>
    <lineage>
        <taxon>Bacteria</taxon>
        <taxon>Bacillati</taxon>
        <taxon>Actinomycetota</taxon>
        <taxon>Actinomycetes</taxon>
        <taxon>Cryptosporangiales</taxon>
        <taxon>Cryptosporangiaceae</taxon>
        <taxon>Cryptosporangium</taxon>
    </lineage>
</organism>
<evidence type="ECO:0008006" key="3">
    <source>
        <dbReference type="Google" id="ProtNLM"/>
    </source>
</evidence>
<keyword evidence="2" id="KW-1185">Reference proteome</keyword>
<accession>A0ABP6STR1</accession>
<evidence type="ECO:0000313" key="1">
    <source>
        <dbReference type="EMBL" id="GAA3384345.1"/>
    </source>
</evidence>